<reference evidence="2 3" key="1">
    <citation type="journal article" date="2018" name="Mycol. Prog.">
        <title>Coniella lustricola, a new species from submerged detritus.</title>
        <authorList>
            <person name="Raudabaugh D.B."/>
            <person name="Iturriaga T."/>
            <person name="Carver A."/>
            <person name="Mondo S."/>
            <person name="Pangilinan J."/>
            <person name="Lipzen A."/>
            <person name="He G."/>
            <person name="Amirebrahimi M."/>
            <person name="Grigoriev I.V."/>
            <person name="Miller A.N."/>
        </authorList>
    </citation>
    <scope>NUCLEOTIDE SEQUENCE [LARGE SCALE GENOMIC DNA]</scope>
    <source>
        <strain evidence="2 3">B22-T-1</strain>
    </source>
</reference>
<keyword evidence="3" id="KW-1185">Reference proteome</keyword>
<name>A0A2T3A6I1_9PEZI</name>
<dbReference type="AlphaFoldDB" id="A0A2T3A6I1"/>
<dbReference type="EMBL" id="KZ678454">
    <property type="protein sequence ID" value="PSR83778.1"/>
    <property type="molecule type" value="Genomic_DNA"/>
</dbReference>
<proteinExistence type="predicted"/>
<keyword evidence="1" id="KW-1133">Transmembrane helix</keyword>
<dbReference type="Proteomes" id="UP000241462">
    <property type="component" value="Unassembled WGS sequence"/>
</dbReference>
<gene>
    <name evidence="2" type="ORF">BD289DRAFT_277535</name>
</gene>
<evidence type="ECO:0000313" key="2">
    <source>
        <dbReference type="EMBL" id="PSR83778.1"/>
    </source>
</evidence>
<evidence type="ECO:0000256" key="1">
    <source>
        <dbReference type="SAM" id="Phobius"/>
    </source>
</evidence>
<feature type="transmembrane region" description="Helical" evidence="1">
    <location>
        <begin position="116"/>
        <end position="139"/>
    </location>
</feature>
<dbReference type="InParanoid" id="A0A2T3A6I1"/>
<sequence>MRPRQAQYSNETFFTQPATPALDGCRSDYCFFTLFVFFIFLYEAAGDEESCNTAGGYPKVYIVVNTQSNMVSRLLQTCTVTLALMAVRSQGYCRHSNRDGEELVTSVLKKVMQTPLVAMFSLASLFVYSLLSLLSWVSLVVSSTVPRCRFRISIRILAKLVRVDDTLVFFQRRAHPCTHGRHLDGFFRCGLHLQA</sequence>
<accession>A0A2T3A6I1</accession>
<protein>
    <submittedName>
        <fullName evidence="2">Uncharacterized protein</fullName>
    </submittedName>
</protein>
<keyword evidence="1" id="KW-0812">Transmembrane</keyword>
<keyword evidence="1" id="KW-0472">Membrane</keyword>
<evidence type="ECO:0000313" key="3">
    <source>
        <dbReference type="Proteomes" id="UP000241462"/>
    </source>
</evidence>
<organism evidence="2 3">
    <name type="scientific">Coniella lustricola</name>
    <dbReference type="NCBI Taxonomy" id="2025994"/>
    <lineage>
        <taxon>Eukaryota</taxon>
        <taxon>Fungi</taxon>
        <taxon>Dikarya</taxon>
        <taxon>Ascomycota</taxon>
        <taxon>Pezizomycotina</taxon>
        <taxon>Sordariomycetes</taxon>
        <taxon>Sordariomycetidae</taxon>
        <taxon>Diaporthales</taxon>
        <taxon>Schizoparmaceae</taxon>
        <taxon>Coniella</taxon>
    </lineage>
</organism>